<reference evidence="1 2" key="1">
    <citation type="journal article" date="2016" name="Nat. Commun.">
        <title>Thousands of microbial genomes shed light on interconnected biogeochemical processes in an aquifer system.</title>
        <authorList>
            <person name="Anantharaman K."/>
            <person name="Brown C.T."/>
            <person name="Hug L.A."/>
            <person name="Sharon I."/>
            <person name="Castelle C.J."/>
            <person name="Probst A.J."/>
            <person name="Thomas B.C."/>
            <person name="Singh A."/>
            <person name="Wilkins M.J."/>
            <person name="Karaoz U."/>
            <person name="Brodie E.L."/>
            <person name="Williams K.H."/>
            <person name="Hubbard S.S."/>
            <person name="Banfield J.F."/>
        </authorList>
    </citation>
    <scope>NUCLEOTIDE SEQUENCE [LARGE SCALE GENOMIC DNA]</scope>
</reference>
<accession>A0A1F6AVP3</accession>
<proteinExistence type="predicted"/>
<organism evidence="1 2">
    <name type="scientific">Candidatus Gottesmanbacteria bacterium RIFCSPLOWO2_01_FULL_49_10</name>
    <dbReference type="NCBI Taxonomy" id="1798396"/>
    <lineage>
        <taxon>Bacteria</taxon>
        <taxon>Candidatus Gottesmaniibacteriota</taxon>
    </lineage>
</organism>
<dbReference type="Proteomes" id="UP000176409">
    <property type="component" value="Unassembled WGS sequence"/>
</dbReference>
<dbReference type="EMBL" id="MFJZ01000072">
    <property type="protein sequence ID" value="OGG28756.1"/>
    <property type="molecule type" value="Genomic_DNA"/>
</dbReference>
<gene>
    <name evidence="1" type="ORF">A2973_03450</name>
</gene>
<comment type="caution">
    <text evidence="1">The sequence shown here is derived from an EMBL/GenBank/DDBJ whole genome shotgun (WGS) entry which is preliminary data.</text>
</comment>
<dbReference type="AlphaFoldDB" id="A0A1F6AVP3"/>
<name>A0A1F6AVP3_9BACT</name>
<sequence>MPQDQPAPTLQDGRILFPRGTKPAVIRDQSCSGCFFGFECSGPQGGGGEVYADVSPRKTSNEEILGSASCLKEVEG</sequence>
<evidence type="ECO:0000313" key="2">
    <source>
        <dbReference type="Proteomes" id="UP000176409"/>
    </source>
</evidence>
<protein>
    <submittedName>
        <fullName evidence="1">Uncharacterized protein</fullName>
    </submittedName>
</protein>
<evidence type="ECO:0000313" key="1">
    <source>
        <dbReference type="EMBL" id="OGG28756.1"/>
    </source>
</evidence>